<dbReference type="Pfam" id="PF01841">
    <property type="entry name" value="Transglut_core"/>
    <property type="match status" value="1"/>
</dbReference>
<dbReference type="InterPro" id="IPR048930">
    <property type="entry name" value="Bact_transglu_N_2"/>
</dbReference>
<dbReference type="PANTHER" id="PTHR33490:SF12">
    <property type="entry name" value="BLL5557 PROTEIN"/>
    <property type="match status" value="1"/>
</dbReference>
<feature type="domain" description="Transglutaminase-like" evidence="1">
    <location>
        <begin position="161"/>
        <end position="221"/>
    </location>
</feature>
<evidence type="ECO:0000313" key="3">
    <source>
        <dbReference type="Proteomes" id="UP000315440"/>
    </source>
</evidence>
<reference evidence="2 3" key="1">
    <citation type="submission" date="2019-02" db="EMBL/GenBank/DDBJ databases">
        <title>Deep-cultivation of Planctomycetes and their phenomic and genomic characterization uncovers novel biology.</title>
        <authorList>
            <person name="Wiegand S."/>
            <person name="Jogler M."/>
            <person name="Boedeker C."/>
            <person name="Pinto D."/>
            <person name="Vollmers J."/>
            <person name="Rivas-Marin E."/>
            <person name="Kohn T."/>
            <person name="Peeters S.H."/>
            <person name="Heuer A."/>
            <person name="Rast P."/>
            <person name="Oberbeckmann S."/>
            <person name="Bunk B."/>
            <person name="Jeske O."/>
            <person name="Meyerdierks A."/>
            <person name="Storesund J.E."/>
            <person name="Kallscheuer N."/>
            <person name="Luecker S."/>
            <person name="Lage O.M."/>
            <person name="Pohl T."/>
            <person name="Merkel B.J."/>
            <person name="Hornburger P."/>
            <person name="Mueller R.-W."/>
            <person name="Bruemmer F."/>
            <person name="Labrenz M."/>
            <person name="Spormann A.M."/>
            <person name="Op Den Camp H."/>
            <person name="Overmann J."/>
            <person name="Amann R."/>
            <person name="Jetten M.S.M."/>
            <person name="Mascher T."/>
            <person name="Medema M.H."/>
            <person name="Devos D.P."/>
            <person name="Kaster A.-K."/>
            <person name="Ovreas L."/>
            <person name="Rohde M."/>
            <person name="Galperin M.Y."/>
            <person name="Jogler C."/>
        </authorList>
    </citation>
    <scope>NUCLEOTIDE SEQUENCE [LARGE SCALE GENOMIC DNA]</scope>
    <source>
        <strain evidence="2 3">Mal64</strain>
    </source>
</reference>
<dbReference type="Gene3D" id="2.60.40.2250">
    <property type="match status" value="1"/>
</dbReference>
<dbReference type="SUPFAM" id="SSF54001">
    <property type="entry name" value="Cysteine proteinases"/>
    <property type="match status" value="1"/>
</dbReference>
<dbReference type="InterPro" id="IPR002931">
    <property type="entry name" value="Transglutaminase-like"/>
</dbReference>
<evidence type="ECO:0000259" key="1">
    <source>
        <dbReference type="SMART" id="SM00460"/>
    </source>
</evidence>
<gene>
    <name evidence="2" type="ORF">Mal64_08770</name>
</gene>
<protein>
    <submittedName>
        <fullName evidence="2">Transglutaminase-like superfamily protein</fullName>
    </submittedName>
</protein>
<dbReference type="EMBL" id="SJPQ01000001">
    <property type="protein sequence ID" value="TWT90486.1"/>
    <property type="molecule type" value="Genomic_DNA"/>
</dbReference>
<evidence type="ECO:0000313" key="2">
    <source>
        <dbReference type="EMBL" id="TWT90486.1"/>
    </source>
</evidence>
<dbReference type="OrthoDB" id="9804872at2"/>
<dbReference type="AlphaFoldDB" id="A0A5C5ZTD9"/>
<dbReference type="Pfam" id="PF21295">
    <property type="entry name" value="Bact_transglu_N_2"/>
    <property type="match status" value="1"/>
</dbReference>
<sequence>MSKIQVRTTLIYEVRQPTNFLFNIGVEQSDYQRCLEEHFTSNPEVPIEACNVGAEGNRLHRAFVQPCELRIDYSALVELTPEVDTSCEVGETDISQLPPQVLPYLNPSRYCESDLLARFAFEEFGQLPRGYQRVQAIADWVNDHLDYEPGTTSGTTTAADVLLQRAGVCRDYAHLAVALCRGIGVPARYLAAYAVDLQPPDFHGVFEAFLDGHWYLFDATRLAPVQGFVRIGTGRDAADVAFATLNGVAILQEKTVTTVWADDAPHQDPPPADEAIATA</sequence>
<comment type="caution">
    <text evidence="2">The sequence shown here is derived from an EMBL/GenBank/DDBJ whole genome shotgun (WGS) entry which is preliminary data.</text>
</comment>
<dbReference type="PANTHER" id="PTHR33490">
    <property type="entry name" value="BLR5614 PROTEIN-RELATED"/>
    <property type="match status" value="1"/>
</dbReference>
<organism evidence="2 3">
    <name type="scientific">Pseudobythopirellula maris</name>
    <dbReference type="NCBI Taxonomy" id="2527991"/>
    <lineage>
        <taxon>Bacteria</taxon>
        <taxon>Pseudomonadati</taxon>
        <taxon>Planctomycetota</taxon>
        <taxon>Planctomycetia</taxon>
        <taxon>Pirellulales</taxon>
        <taxon>Lacipirellulaceae</taxon>
        <taxon>Pseudobythopirellula</taxon>
    </lineage>
</organism>
<dbReference type="RefSeq" id="WP_146397407.1">
    <property type="nucleotide sequence ID" value="NZ_SJPQ01000001.1"/>
</dbReference>
<dbReference type="SMART" id="SM00460">
    <property type="entry name" value="TGc"/>
    <property type="match status" value="1"/>
</dbReference>
<name>A0A5C5ZTD9_9BACT</name>
<dbReference type="InterPro" id="IPR038765">
    <property type="entry name" value="Papain-like_cys_pep_sf"/>
</dbReference>
<accession>A0A5C5ZTD9</accession>
<keyword evidence="3" id="KW-1185">Reference proteome</keyword>
<proteinExistence type="predicted"/>
<dbReference type="Proteomes" id="UP000315440">
    <property type="component" value="Unassembled WGS sequence"/>
</dbReference>
<dbReference type="Gene3D" id="3.10.620.30">
    <property type="match status" value="1"/>
</dbReference>